<evidence type="ECO:0000313" key="1">
    <source>
        <dbReference type="EMBL" id="CAF1461344.1"/>
    </source>
</evidence>
<dbReference type="AlphaFoldDB" id="A0A8S2T0F0"/>
<evidence type="ECO:0000313" key="3">
    <source>
        <dbReference type="Proteomes" id="UP000682733"/>
    </source>
</evidence>
<organism evidence="2 3">
    <name type="scientific">Didymodactylos carnosus</name>
    <dbReference type="NCBI Taxonomy" id="1234261"/>
    <lineage>
        <taxon>Eukaryota</taxon>
        <taxon>Metazoa</taxon>
        <taxon>Spiralia</taxon>
        <taxon>Gnathifera</taxon>
        <taxon>Rotifera</taxon>
        <taxon>Eurotatoria</taxon>
        <taxon>Bdelloidea</taxon>
        <taxon>Philodinida</taxon>
        <taxon>Philodinidae</taxon>
        <taxon>Didymodactylos</taxon>
    </lineage>
</organism>
<gene>
    <name evidence="1" type="ORF">OVA965_LOCUS35254</name>
    <name evidence="2" type="ORF">TMI583_LOCUS36220</name>
</gene>
<protein>
    <submittedName>
        <fullName evidence="2">Uncharacterized protein</fullName>
    </submittedName>
</protein>
<dbReference type="Proteomes" id="UP000682733">
    <property type="component" value="Unassembled WGS sequence"/>
</dbReference>
<evidence type="ECO:0000313" key="2">
    <source>
        <dbReference type="EMBL" id="CAF4254686.1"/>
    </source>
</evidence>
<comment type="caution">
    <text evidence="2">The sequence shown here is derived from an EMBL/GenBank/DDBJ whole genome shotgun (WGS) entry which is preliminary data.</text>
</comment>
<sequence>MSRKAWSFVNKYLQKDDLDAYLNHRKVSKFRTGNVKDGIKVTYRCSSCRKYPECSFQVRVLFNSQNETIVSTSDTHNHKKRADTTRAPSPVWNIVYIKRSNPNDKQSLSTYRTTRRQSRKYRQVIRLPDPEPIYRTIRRRMPTPERQIINKTIIKKQNGDIVEHIQSPKKKIKDNGFNRNSD</sequence>
<dbReference type="EMBL" id="CAJOBA010052423">
    <property type="protein sequence ID" value="CAF4254686.1"/>
    <property type="molecule type" value="Genomic_DNA"/>
</dbReference>
<proteinExistence type="predicted"/>
<reference evidence="2" key="1">
    <citation type="submission" date="2021-02" db="EMBL/GenBank/DDBJ databases">
        <authorList>
            <person name="Nowell W R."/>
        </authorList>
    </citation>
    <scope>NUCLEOTIDE SEQUENCE</scope>
</reference>
<dbReference type="EMBL" id="CAJNOK010030550">
    <property type="protein sequence ID" value="CAF1461344.1"/>
    <property type="molecule type" value="Genomic_DNA"/>
</dbReference>
<name>A0A8S2T0F0_9BILA</name>
<dbReference type="Proteomes" id="UP000677228">
    <property type="component" value="Unassembled WGS sequence"/>
</dbReference>
<accession>A0A8S2T0F0</accession>